<evidence type="ECO:0000313" key="2">
    <source>
        <dbReference type="Proteomes" id="UP000018465"/>
    </source>
</evidence>
<organism evidence="1 2">
    <name type="scientific">Acinetobacter lwoffii NCTC 5866 = CIP 64.10 = NIPH 512</name>
    <dbReference type="NCBI Taxonomy" id="981327"/>
    <lineage>
        <taxon>Bacteria</taxon>
        <taxon>Pseudomonadati</taxon>
        <taxon>Pseudomonadota</taxon>
        <taxon>Gammaproteobacteria</taxon>
        <taxon>Moraxellales</taxon>
        <taxon>Moraxellaceae</taxon>
        <taxon>Acinetobacter</taxon>
    </lineage>
</organism>
<protein>
    <submittedName>
        <fullName evidence="1">Uncharacterized protein</fullName>
    </submittedName>
</protein>
<dbReference type="Proteomes" id="UP000018465">
    <property type="component" value="Unassembled WGS sequence"/>
</dbReference>
<dbReference type="EMBL" id="AYHO01000008">
    <property type="protein sequence ID" value="ESJ93729.1"/>
    <property type="molecule type" value="Genomic_DNA"/>
</dbReference>
<gene>
    <name evidence="1" type="ORF">P800_03230</name>
</gene>
<reference evidence="1 2" key="1">
    <citation type="submission" date="2013-10" db="EMBL/GenBank/DDBJ databases">
        <title>The Genome Sequence of Acinetobacter lwoffii NIPH 512.</title>
        <authorList>
            <consortium name="The Broad Institute Genomics Platform"/>
            <consortium name="The Broad Institute Genome Sequencing Center for Infectious Disease"/>
            <person name="Cerqueira G."/>
            <person name="Feldgarden M."/>
            <person name="Courvalin P."/>
            <person name="Grillot-Courvalin C."/>
            <person name="Clermont D."/>
            <person name="Rocha E."/>
            <person name="Yoon E.-J."/>
            <person name="Nemec A."/>
            <person name="Young S.K."/>
            <person name="Zeng Q."/>
            <person name="Gargeya S."/>
            <person name="Fitzgerald M."/>
            <person name="Abouelleil A."/>
            <person name="Alvarado L."/>
            <person name="Berlin A.M."/>
            <person name="Chapman S.B."/>
            <person name="Gainer-Dewar J."/>
            <person name="Goldberg J."/>
            <person name="Gnerre S."/>
            <person name="Griggs A."/>
            <person name="Gujja S."/>
            <person name="Hansen M."/>
            <person name="Howarth C."/>
            <person name="Imamovic A."/>
            <person name="Ireland A."/>
            <person name="Larimer J."/>
            <person name="McCowan C."/>
            <person name="Murphy C."/>
            <person name="Pearson M."/>
            <person name="Poon T.W."/>
            <person name="Priest M."/>
            <person name="Roberts A."/>
            <person name="Saif S."/>
            <person name="Shea T."/>
            <person name="Sykes S."/>
            <person name="Wortman J."/>
            <person name="Nusbaum C."/>
            <person name="Birren B."/>
        </authorList>
    </citation>
    <scope>NUCLEOTIDE SEQUENCE [LARGE SCALE GENOMIC DNA]</scope>
    <source>
        <strain evidence="1 2">NIPH 512</strain>
    </source>
</reference>
<evidence type="ECO:0000313" key="1">
    <source>
        <dbReference type="EMBL" id="ESJ93729.1"/>
    </source>
</evidence>
<name>A0ABP2ZA65_ACILW</name>
<comment type="caution">
    <text evidence="1">The sequence shown here is derived from an EMBL/GenBank/DDBJ whole genome shotgun (WGS) entry which is preliminary data.</text>
</comment>
<sequence length="376" mass="42987">MSEQKIKLVPPKNYRHPYKVEGISYMDTEDPRFTYAIISLVSTHKKIKNNKYLIRVLMMNDHLKSNAEFNIASGLFTSLIHPDVSVVVKNIARPVQDSDLYEALAQTAMDTLAQEYSYASIIENQDMARLFGFLISSMIGIEFNPNPVKSEVAVASELLKNIDDIIYIYDNYMALDLSDELKAELNYQFWSAITMMTRSNALVYADNSRGMDFSSLANNKTNLTIKNLKKAIETSLPYFNKVHIQREIRDLLTHSDFDVSNRKIICKDMLISSPQAGRLNMQVYIKYKTVIAILYRAYLISVEKNIHESKIKRLNTILDESAYRLQSTGQDPLTLKILKDLFMIVKKPLNADGNNDVEIIFSEEISNVIKNHALVS</sequence>
<dbReference type="RefSeq" id="WP_004644750.1">
    <property type="nucleotide sequence ID" value="NZ_KI530567.1"/>
</dbReference>
<keyword evidence="2" id="KW-1185">Reference proteome</keyword>
<accession>A0ABP2ZA65</accession>
<proteinExistence type="predicted"/>